<dbReference type="STRING" id="7868.ENSCMIP00000035922"/>
<dbReference type="GO" id="GO:0008270">
    <property type="term" value="F:zinc ion binding"/>
    <property type="evidence" value="ECO:0007669"/>
    <property type="project" value="UniProtKB-KW"/>
</dbReference>
<evidence type="ECO:0000256" key="4">
    <source>
        <dbReference type="PROSITE-ProRule" id="PRU00175"/>
    </source>
</evidence>
<protein>
    <submittedName>
        <fullName evidence="7">Ring finger protein 183</fullName>
    </submittedName>
</protein>
<dbReference type="AlphaFoldDB" id="A0A4W3J1V6"/>
<dbReference type="Ensembl" id="ENSCMIT00000036451.1">
    <property type="protein sequence ID" value="ENSCMIP00000035922.1"/>
    <property type="gene ID" value="ENSCMIG00000015192.1"/>
</dbReference>
<dbReference type="PROSITE" id="PS00518">
    <property type="entry name" value="ZF_RING_1"/>
    <property type="match status" value="1"/>
</dbReference>
<accession>A0A4W3J1V6</accession>
<dbReference type="CDD" id="cd16556">
    <property type="entry name" value="RING-HC_RNF183-like"/>
    <property type="match status" value="1"/>
</dbReference>
<evidence type="ECO:0000256" key="2">
    <source>
        <dbReference type="ARBA" id="ARBA00022771"/>
    </source>
</evidence>
<evidence type="ECO:0000256" key="3">
    <source>
        <dbReference type="ARBA" id="ARBA00022833"/>
    </source>
</evidence>
<evidence type="ECO:0000256" key="1">
    <source>
        <dbReference type="ARBA" id="ARBA00022723"/>
    </source>
</evidence>
<keyword evidence="5" id="KW-0472">Membrane</keyword>
<dbReference type="GO" id="GO:0061630">
    <property type="term" value="F:ubiquitin protein ligase activity"/>
    <property type="evidence" value="ECO:0007669"/>
    <property type="project" value="TreeGrafter"/>
</dbReference>
<reference evidence="8" key="2">
    <citation type="journal article" date="2007" name="PLoS Biol.">
        <title>Survey sequencing and comparative analysis of the elephant shark (Callorhinchus milii) genome.</title>
        <authorList>
            <person name="Venkatesh B."/>
            <person name="Kirkness E.F."/>
            <person name="Loh Y.H."/>
            <person name="Halpern A.L."/>
            <person name="Lee A.P."/>
            <person name="Johnson J."/>
            <person name="Dandona N."/>
            <person name="Viswanathan L.D."/>
            <person name="Tay A."/>
            <person name="Venter J.C."/>
            <person name="Strausberg R.L."/>
            <person name="Brenner S."/>
        </authorList>
    </citation>
    <scope>NUCLEOTIDE SEQUENCE [LARGE SCALE GENOMIC DNA]</scope>
</reference>
<dbReference type="Pfam" id="PF13445">
    <property type="entry name" value="zf-RING_UBOX"/>
    <property type="match status" value="1"/>
</dbReference>
<organism evidence="7 8">
    <name type="scientific">Callorhinchus milii</name>
    <name type="common">Ghost shark</name>
    <dbReference type="NCBI Taxonomy" id="7868"/>
    <lineage>
        <taxon>Eukaryota</taxon>
        <taxon>Metazoa</taxon>
        <taxon>Chordata</taxon>
        <taxon>Craniata</taxon>
        <taxon>Vertebrata</taxon>
        <taxon>Chondrichthyes</taxon>
        <taxon>Holocephali</taxon>
        <taxon>Chimaeriformes</taxon>
        <taxon>Callorhinchidae</taxon>
        <taxon>Callorhinchus</taxon>
    </lineage>
</organism>
<proteinExistence type="predicted"/>
<reference evidence="7" key="5">
    <citation type="submission" date="2025-09" db="UniProtKB">
        <authorList>
            <consortium name="Ensembl"/>
        </authorList>
    </citation>
    <scope>IDENTIFICATION</scope>
</reference>
<dbReference type="Gene3D" id="3.30.40.10">
    <property type="entry name" value="Zinc/RING finger domain, C3HC4 (zinc finger)"/>
    <property type="match status" value="1"/>
</dbReference>
<dbReference type="InterPro" id="IPR051435">
    <property type="entry name" value="RING_finger_E3_ubiq-ligases"/>
</dbReference>
<dbReference type="InterPro" id="IPR027370">
    <property type="entry name" value="Znf-RING_euk"/>
</dbReference>
<keyword evidence="1" id="KW-0479">Metal-binding</keyword>
<keyword evidence="5" id="KW-1133">Transmembrane helix</keyword>
<reference evidence="8" key="3">
    <citation type="journal article" date="2014" name="Nature">
        <title>Elephant shark genome provides unique insights into gnathostome evolution.</title>
        <authorList>
            <consortium name="International Elephant Shark Genome Sequencing Consortium"/>
            <person name="Venkatesh B."/>
            <person name="Lee A.P."/>
            <person name="Ravi V."/>
            <person name="Maurya A.K."/>
            <person name="Lian M.M."/>
            <person name="Swann J.B."/>
            <person name="Ohta Y."/>
            <person name="Flajnik M.F."/>
            <person name="Sutoh Y."/>
            <person name="Kasahara M."/>
            <person name="Hoon S."/>
            <person name="Gangu V."/>
            <person name="Roy S.W."/>
            <person name="Irimia M."/>
            <person name="Korzh V."/>
            <person name="Kondrychyn I."/>
            <person name="Lim Z.W."/>
            <person name="Tay B.H."/>
            <person name="Tohari S."/>
            <person name="Kong K.W."/>
            <person name="Ho S."/>
            <person name="Lorente-Galdos B."/>
            <person name="Quilez J."/>
            <person name="Marques-Bonet T."/>
            <person name="Raney B.J."/>
            <person name="Ingham P.W."/>
            <person name="Tay A."/>
            <person name="Hillier L.W."/>
            <person name="Minx P."/>
            <person name="Boehm T."/>
            <person name="Wilson R.K."/>
            <person name="Brenner S."/>
            <person name="Warren W.C."/>
        </authorList>
    </citation>
    <scope>NUCLEOTIDE SEQUENCE [LARGE SCALE GENOMIC DNA]</scope>
</reference>
<evidence type="ECO:0000313" key="8">
    <source>
        <dbReference type="Proteomes" id="UP000314986"/>
    </source>
</evidence>
<dbReference type="OMA" id="PNHIILE"/>
<keyword evidence="2 4" id="KW-0863">Zinc-finger</keyword>
<keyword evidence="5" id="KW-0812">Transmembrane</keyword>
<dbReference type="PANTHER" id="PTHR22791">
    <property type="entry name" value="RING-TYPE DOMAIN-CONTAINING PROTEIN"/>
    <property type="match status" value="1"/>
</dbReference>
<dbReference type="InterPro" id="IPR017907">
    <property type="entry name" value="Znf_RING_CS"/>
</dbReference>
<feature type="transmembrane region" description="Helical" evidence="5">
    <location>
        <begin position="155"/>
        <end position="176"/>
    </location>
</feature>
<keyword evidence="3" id="KW-0862">Zinc</keyword>
<sequence length="185" mass="20857">MSEDKFHDLECTICFSDYNNGFRVPKVLECKHTFCLECLARMSLAFVSESAPEVSCPLCRQLTVLGPGRQITGLPANADILRHLQLEPFNVLLDRGRLVYKGSRKAHFLLHRPTVYTLSLDVERQRDLSLSPGGGDGAPGRRFLRKCCQSVHLRALTYVLISVFGISIFLIVSLFWTKQILWGMG</sequence>
<feature type="domain" description="RING-type" evidence="6">
    <location>
        <begin position="11"/>
        <end position="60"/>
    </location>
</feature>
<name>A0A4W3J1V6_CALMI</name>
<dbReference type="InParanoid" id="A0A4W3J1V6"/>
<dbReference type="PROSITE" id="PS50089">
    <property type="entry name" value="ZF_RING_2"/>
    <property type="match status" value="1"/>
</dbReference>
<dbReference type="GO" id="GO:0016567">
    <property type="term" value="P:protein ubiquitination"/>
    <property type="evidence" value="ECO:0007669"/>
    <property type="project" value="TreeGrafter"/>
</dbReference>
<evidence type="ECO:0000256" key="5">
    <source>
        <dbReference type="SAM" id="Phobius"/>
    </source>
</evidence>
<dbReference type="InterPro" id="IPR001841">
    <property type="entry name" value="Znf_RING"/>
</dbReference>
<keyword evidence="8" id="KW-1185">Reference proteome</keyword>
<evidence type="ECO:0000313" key="7">
    <source>
        <dbReference type="Ensembl" id="ENSCMIP00000035922.1"/>
    </source>
</evidence>
<dbReference type="PANTHER" id="PTHR22791:SF7">
    <property type="entry name" value="E3 UBIQUITIN-PROTEIN LIGASE RNF183"/>
    <property type="match status" value="1"/>
</dbReference>
<dbReference type="SUPFAM" id="SSF57850">
    <property type="entry name" value="RING/U-box"/>
    <property type="match status" value="1"/>
</dbReference>
<dbReference type="GeneTree" id="ENSGT00940000162965"/>
<evidence type="ECO:0000259" key="6">
    <source>
        <dbReference type="PROSITE" id="PS50089"/>
    </source>
</evidence>
<reference evidence="7" key="4">
    <citation type="submission" date="2025-08" db="UniProtKB">
        <authorList>
            <consortium name="Ensembl"/>
        </authorList>
    </citation>
    <scope>IDENTIFICATION</scope>
</reference>
<dbReference type="SMART" id="SM00184">
    <property type="entry name" value="RING"/>
    <property type="match status" value="1"/>
</dbReference>
<dbReference type="Proteomes" id="UP000314986">
    <property type="component" value="Unassembled WGS sequence"/>
</dbReference>
<reference evidence="8" key="1">
    <citation type="journal article" date="2006" name="Science">
        <title>Ancient noncoding elements conserved in the human genome.</title>
        <authorList>
            <person name="Venkatesh B."/>
            <person name="Kirkness E.F."/>
            <person name="Loh Y.H."/>
            <person name="Halpern A.L."/>
            <person name="Lee A.P."/>
            <person name="Johnson J."/>
            <person name="Dandona N."/>
            <person name="Viswanathan L.D."/>
            <person name="Tay A."/>
            <person name="Venter J.C."/>
            <person name="Strausberg R.L."/>
            <person name="Brenner S."/>
        </authorList>
    </citation>
    <scope>NUCLEOTIDE SEQUENCE [LARGE SCALE GENOMIC DNA]</scope>
</reference>
<dbReference type="InterPro" id="IPR013083">
    <property type="entry name" value="Znf_RING/FYVE/PHD"/>
</dbReference>